<dbReference type="AlphaFoldDB" id="A0A1F4NPH2"/>
<feature type="compositionally biased region" description="Basic and acidic residues" evidence="1">
    <location>
        <begin position="9"/>
        <end position="23"/>
    </location>
</feature>
<reference evidence="2 3" key="1">
    <citation type="journal article" date="2016" name="Nat. Commun.">
        <title>Thousands of microbial genomes shed light on interconnected biogeochemical processes in an aquifer system.</title>
        <authorList>
            <person name="Anantharaman K."/>
            <person name="Brown C.T."/>
            <person name="Hug L.A."/>
            <person name="Sharon I."/>
            <person name="Castelle C.J."/>
            <person name="Probst A.J."/>
            <person name="Thomas B.C."/>
            <person name="Singh A."/>
            <person name="Wilkins M.J."/>
            <person name="Karaoz U."/>
            <person name="Brodie E.L."/>
            <person name="Williams K.H."/>
            <person name="Hubbard S.S."/>
            <person name="Banfield J.F."/>
        </authorList>
    </citation>
    <scope>NUCLEOTIDE SEQUENCE [LARGE SCALE GENOMIC DNA]</scope>
</reference>
<name>A0A1F4NPH2_UNCK3</name>
<organism evidence="2 3">
    <name type="scientific">candidate division Kazan bacterium RIFCSPLOWO2_01_FULL_45_19</name>
    <dbReference type="NCBI Taxonomy" id="1798538"/>
    <lineage>
        <taxon>Bacteria</taxon>
        <taxon>Bacteria division Kazan-3B-28</taxon>
    </lineage>
</organism>
<protein>
    <submittedName>
        <fullName evidence="2">Uncharacterized protein</fullName>
    </submittedName>
</protein>
<evidence type="ECO:0000256" key="1">
    <source>
        <dbReference type="SAM" id="MobiDB-lite"/>
    </source>
</evidence>
<proteinExistence type="predicted"/>
<gene>
    <name evidence="2" type="ORF">A3K51_00515</name>
</gene>
<evidence type="ECO:0000313" key="3">
    <source>
        <dbReference type="Proteomes" id="UP000178085"/>
    </source>
</evidence>
<dbReference type="EMBL" id="METD01000001">
    <property type="protein sequence ID" value="OGB73349.1"/>
    <property type="molecule type" value="Genomic_DNA"/>
</dbReference>
<comment type="caution">
    <text evidence="2">The sequence shown here is derived from an EMBL/GenBank/DDBJ whole genome shotgun (WGS) entry which is preliminary data.</text>
</comment>
<sequence length="83" mass="9335">MLSLPAGRLEPKACPREGGDEVLRHRESRKEKIKNVFVSVWIPAFLPESLRPPEMLYLLRAGESLRAGAGMTDEEFSETRPLA</sequence>
<evidence type="ECO:0000313" key="2">
    <source>
        <dbReference type="EMBL" id="OGB73349.1"/>
    </source>
</evidence>
<dbReference type="Proteomes" id="UP000178085">
    <property type="component" value="Unassembled WGS sequence"/>
</dbReference>
<feature type="region of interest" description="Disordered" evidence="1">
    <location>
        <begin position="1"/>
        <end position="23"/>
    </location>
</feature>
<accession>A0A1F4NPH2</accession>